<dbReference type="GO" id="GO:0004519">
    <property type="term" value="F:endonuclease activity"/>
    <property type="evidence" value="ECO:0007669"/>
    <property type="project" value="UniProtKB-KW"/>
</dbReference>
<dbReference type="SUPFAM" id="SSF56672">
    <property type="entry name" value="DNA/RNA polymerases"/>
    <property type="match status" value="1"/>
</dbReference>
<dbReference type="EMBL" id="CATQJL010000316">
    <property type="protein sequence ID" value="CAJ0606598.1"/>
    <property type="molecule type" value="Genomic_DNA"/>
</dbReference>
<sequence>MKLKAAKCEFARDKIRFLGFVLSKDGIQPDPEKTKAIDKYPTPTNVTEVRAFMGMCSFFRRFIPSFANIATPLCQLLKKDTPFRWTPECEIAFLRLKEALTSAPILVAPRLGTPFIIETDSSGKALAGVLKQEQNGDIKIIAYASRTLNPHESRYPAIELEALGLVYAVQQFRPYIDGARCTIITDHAPLKALLHRKDLLGRLAKYQLILQEYDINIVYRPGKKNVVCDALSRYPPINAVIPAHSAEDSLISLEQAKKEQSEALWITEFKRALQEDPNQPELQDYILVDGLLYRIPAKLSQELQLVLPENTVDQKDLCCGS</sequence>
<keyword evidence="7" id="KW-0695">RNA-directed DNA polymerase</keyword>
<dbReference type="FunFam" id="3.30.70.270:FF:000020">
    <property type="entry name" value="Transposon Tf2-6 polyprotein-like Protein"/>
    <property type="match status" value="1"/>
</dbReference>
<dbReference type="Proteomes" id="UP001176961">
    <property type="component" value="Unassembled WGS sequence"/>
</dbReference>
<evidence type="ECO:0000256" key="6">
    <source>
        <dbReference type="ARBA" id="ARBA00022801"/>
    </source>
</evidence>
<dbReference type="InterPro" id="IPR050951">
    <property type="entry name" value="Retrovirus_Pol_polyprotein"/>
</dbReference>
<dbReference type="Gene3D" id="3.30.70.270">
    <property type="match status" value="2"/>
</dbReference>
<reference evidence="9" key="1">
    <citation type="submission" date="2023-07" db="EMBL/GenBank/DDBJ databases">
        <authorList>
            <consortium name="CYATHOMIX"/>
        </authorList>
    </citation>
    <scope>NUCLEOTIDE SEQUENCE</scope>
    <source>
        <strain evidence="9">N/A</strain>
    </source>
</reference>
<evidence type="ECO:0000256" key="5">
    <source>
        <dbReference type="ARBA" id="ARBA00022759"/>
    </source>
</evidence>
<keyword evidence="4" id="KW-0540">Nuclease</keyword>
<dbReference type="CDD" id="cd09274">
    <property type="entry name" value="RNase_HI_RT_Ty3"/>
    <property type="match status" value="1"/>
</dbReference>
<proteinExistence type="predicted"/>
<dbReference type="FunFam" id="3.10.20.370:FF:000001">
    <property type="entry name" value="Retrovirus-related Pol polyprotein from transposon 17.6-like protein"/>
    <property type="match status" value="1"/>
</dbReference>
<keyword evidence="6" id="KW-0378">Hydrolase</keyword>
<dbReference type="Pfam" id="PF17917">
    <property type="entry name" value="RT_RNaseH"/>
    <property type="match status" value="1"/>
</dbReference>
<evidence type="ECO:0000256" key="1">
    <source>
        <dbReference type="ARBA" id="ARBA00012493"/>
    </source>
</evidence>
<dbReference type="PANTHER" id="PTHR37984:SF5">
    <property type="entry name" value="PROTEIN NYNRIN-LIKE"/>
    <property type="match status" value="1"/>
</dbReference>
<dbReference type="InterPro" id="IPR041373">
    <property type="entry name" value="RT_RNaseH"/>
</dbReference>
<comment type="caution">
    <text evidence="9">The sequence shown here is derived from an EMBL/GenBank/DDBJ whole genome shotgun (WGS) entry which is preliminary data.</text>
</comment>
<evidence type="ECO:0000259" key="8">
    <source>
        <dbReference type="Pfam" id="PF17917"/>
    </source>
</evidence>
<protein>
    <recommendedName>
        <fullName evidence="1">RNA-directed DNA polymerase</fullName>
        <ecNumber evidence="1">2.7.7.49</ecNumber>
    </recommendedName>
</protein>
<evidence type="ECO:0000256" key="2">
    <source>
        <dbReference type="ARBA" id="ARBA00022679"/>
    </source>
</evidence>
<evidence type="ECO:0000256" key="7">
    <source>
        <dbReference type="ARBA" id="ARBA00022918"/>
    </source>
</evidence>
<dbReference type="PANTHER" id="PTHR37984">
    <property type="entry name" value="PROTEIN CBG26694"/>
    <property type="match status" value="1"/>
</dbReference>
<dbReference type="InterPro" id="IPR043502">
    <property type="entry name" value="DNA/RNA_pol_sf"/>
</dbReference>
<dbReference type="GO" id="GO:0016787">
    <property type="term" value="F:hydrolase activity"/>
    <property type="evidence" value="ECO:0007669"/>
    <property type="project" value="UniProtKB-KW"/>
</dbReference>
<evidence type="ECO:0000313" key="10">
    <source>
        <dbReference type="Proteomes" id="UP001176961"/>
    </source>
</evidence>
<dbReference type="GO" id="GO:0003964">
    <property type="term" value="F:RNA-directed DNA polymerase activity"/>
    <property type="evidence" value="ECO:0007669"/>
    <property type="project" value="UniProtKB-KW"/>
</dbReference>
<keyword evidence="2" id="KW-0808">Transferase</keyword>
<feature type="domain" description="Reverse transcriptase RNase H-like" evidence="8">
    <location>
        <begin position="113"/>
        <end position="213"/>
    </location>
</feature>
<keyword evidence="10" id="KW-1185">Reference proteome</keyword>
<evidence type="ECO:0000256" key="3">
    <source>
        <dbReference type="ARBA" id="ARBA00022695"/>
    </source>
</evidence>
<dbReference type="Gene3D" id="3.10.20.370">
    <property type="match status" value="1"/>
</dbReference>
<organism evidence="9 10">
    <name type="scientific">Cylicocyclus nassatus</name>
    <name type="common">Nematode worm</name>
    <dbReference type="NCBI Taxonomy" id="53992"/>
    <lineage>
        <taxon>Eukaryota</taxon>
        <taxon>Metazoa</taxon>
        <taxon>Ecdysozoa</taxon>
        <taxon>Nematoda</taxon>
        <taxon>Chromadorea</taxon>
        <taxon>Rhabditida</taxon>
        <taxon>Rhabditina</taxon>
        <taxon>Rhabditomorpha</taxon>
        <taxon>Strongyloidea</taxon>
        <taxon>Strongylidae</taxon>
        <taxon>Cylicocyclus</taxon>
    </lineage>
</organism>
<evidence type="ECO:0000313" key="9">
    <source>
        <dbReference type="EMBL" id="CAJ0606598.1"/>
    </source>
</evidence>
<dbReference type="AlphaFoldDB" id="A0AA36H9R5"/>
<keyword evidence="5" id="KW-0255">Endonuclease</keyword>
<gene>
    <name evidence="9" type="ORF">CYNAS_LOCUS18581</name>
</gene>
<dbReference type="EC" id="2.7.7.49" evidence="1"/>
<evidence type="ECO:0000256" key="4">
    <source>
        <dbReference type="ARBA" id="ARBA00022722"/>
    </source>
</evidence>
<accession>A0AA36H9R5</accession>
<keyword evidence="3" id="KW-0548">Nucleotidyltransferase</keyword>
<name>A0AA36H9R5_CYLNA</name>
<dbReference type="InterPro" id="IPR043128">
    <property type="entry name" value="Rev_trsase/Diguanyl_cyclase"/>
</dbReference>